<protein>
    <submittedName>
        <fullName evidence="1">Uncharacterized protein</fullName>
    </submittedName>
</protein>
<comment type="caution">
    <text evidence="1">The sequence shown here is derived from an EMBL/GenBank/DDBJ whole genome shotgun (WGS) entry which is preliminary data.</text>
</comment>
<reference evidence="1" key="1">
    <citation type="submission" date="2023-10" db="EMBL/GenBank/DDBJ databases">
        <authorList>
            <person name="Rodriguez Cubillos JULIANA M."/>
            <person name="De Vega J."/>
        </authorList>
    </citation>
    <scope>NUCLEOTIDE SEQUENCE</scope>
</reference>
<proteinExistence type="predicted"/>
<sequence length="311" mass="35371">MFGQSRLSSKIKSRKIILPFLAHNFLNIGLAKDYHVNDRSVKFVYRRRGKKGNEELVGTEGITNNTHGSQEVEGSMGELIRTNNWSSFVYIVSSDVRDWKAPERADILVSDLLGSFGDNELSPESLDGAQRFLKKDGISIPSSYTSFLQPLTASKLYKDAKEIKEILHSESACVVNMYNVDRLAPSQEVFTFTHPKSFVGESNQRYQKLCFMIPNDTGSAMVHGFAGYFNATLYKDVFLRTESSTATSKLKTWFPMFFPLRTPICVESGSRLEVHFWRCVGYRKVWYEWCVTSPSSSPIHNCNGRSCWMDL</sequence>
<dbReference type="EMBL" id="CASHSV030000110">
    <property type="protein sequence ID" value="CAJ2651101.1"/>
    <property type="molecule type" value="Genomic_DNA"/>
</dbReference>
<keyword evidence="2" id="KW-1185">Reference proteome</keyword>
<dbReference type="Proteomes" id="UP001177021">
    <property type="component" value="Unassembled WGS sequence"/>
</dbReference>
<accession>A0ACB0K1P9</accession>
<evidence type="ECO:0000313" key="2">
    <source>
        <dbReference type="Proteomes" id="UP001177021"/>
    </source>
</evidence>
<organism evidence="1 2">
    <name type="scientific">Trifolium pratense</name>
    <name type="common">Red clover</name>
    <dbReference type="NCBI Taxonomy" id="57577"/>
    <lineage>
        <taxon>Eukaryota</taxon>
        <taxon>Viridiplantae</taxon>
        <taxon>Streptophyta</taxon>
        <taxon>Embryophyta</taxon>
        <taxon>Tracheophyta</taxon>
        <taxon>Spermatophyta</taxon>
        <taxon>Magnoliopsida</taxon>
        <taxon>eudicotyledons</taxon>
        <taxon>Gunneridae</taxon>
        <taxon>Pentapetalae</taxon>
        <taxon>rosids</taxon>
        <taxon>fabids</taxon>
        <taxon>Fabales</taxon>
        <taxon>Fabaceae</taxon>
        <taxon>Papilionoideae</taxon>
        <taxon>50 kb inversion clade</taxon>
        <taxon>NPAAA clade</taxon>
        <taxon>Hologalegina</taxon>
        <taxon>IRL clade</taxon>
        <taxon>Trifolieae</taxon>
        <taxon>Trifolium</taxon>
    </lineage>
</organism>
<name>A0ACB0K1P9_TRIPR</name>
<evidence type="ECO:0000313" key="1">
    <source>
        <dbReference type="EMBL" id="CAJ2651101.1"/>
    </source>
</evidence>
<gene>
    <name evidence="1" type="ORF">MILVUS5_LOCUS18785</name>
</gene>